<dbReference type="OMA" id="RYEHMID"/>
<keyword evidence="3 5" id="KW-0375">Hydrogen ion transport</keyword>
<dbReference type="InterPro" id="IPR044911">
    <property type="entry name" value="V-type_ATPase_csu/dsu_dom_3"/>
</dbReference>
<dbReference type="InterPro" id="IPR035067">
    <property type="entry name" value="V-type_ATPase_csu/dsu"/>
</dbReference>
<dbReference type="OrthoDB" id="10250083at2759"/>
<dbReference type="GO" id="GO:0007430">
    <property type="term" value="P:terminal branching, open tracheal system"/>
    <property type="evidence" value="ECO:0007669"/>
    <property type="project" value="EnsemblMetazoa"/>
</dbReference>
<evidence type="ECO:0000313" key="6">
    <source>
        <dbReference type="EMBL" id="EDV94479.1"/>
    </source>
</evidence>
<dbReference type="InterPro" id="IPR002843">
    <property type="entry name" value="ATPase_V0-cplx_csu/dsu"/>
</dbReference>
<dbReference type="Proteomes" id="UP000001070">
    <property type="component" value="Unassembled WGS sequence"/>
</dbReference>
<proteinExistence type="inferred from homology"/>
<evidence type="ECO:0000313" key="7">
    <source>
        <dbReference type="Proteomes" id="UP000001070"/>
    </source>
</evidence>
<dbReference type="eggNOG" id="KOG2957">
    <property type="taxonomic scope" value="Eukaryota"/>
</dbReference>
<dbReference type="PIRSF" id="PIRSF018497">
    <property type="entry name" value="V-ATP_synth_D"/>
    <property type="match status" value="1"/>
</dbReference>
<dbReference type="FunCoup" id="B4JRT9">
    <property type="interactions" value="252"/>
</dbReference>
<evidence type="ECO:0000256" key="5">
    <source>
        <dbReference type="PIRNR" id="PIRNR018497"/>
    </source>
</evidence>
<dbReference type="Gene3D" id="1.10.132.50">
    <property type="entry name" value="ATP synthase (C/AC39) subunit, domain 3"/>
    <property type="match status" value="1"/>
</dbReference>
<evidence type="ECO:0000256" key="1">
    <source>
        <dbReference type="ARBA" id="ARBA00006709"/>
    </source>
</evidence>
<dbReference type="AlphaFoldDB" id="B4JRT9"/>
<evidence type="ECO:0000256" key="2">
    <source>
        <dbReference type="ARBA" id="ARBA00022448"/>
    </source>
</evidence>
<comment type="subunit">
    <text evidence="5">V-ATPase is a heteromultimeric enzyme made up of two complexes: the ATP-hydrolytic V1 complex and the proton translocation V0 complex.</text>
</comment>
<organism evidence="7">
    <name type="scientific">Drosophila grimshawi</name>
    <name type="common">Hawaiian fruit fly</name>
    <name type="synonym">Idiomyia grimshawi</name>
    <dbReference type="NCBI Taxonomy" id="7222"/>
    <lineage>
        <taxon>Eukaryota</taxon>
        <taxon>Metazoa</taxon>
        <taxon>Ecdysozoa</taxon>
        <taxon>Arthropoda</taxon>
        <taxon>Hexapoda</taxon>
        <taxon>Insecta</taxon>
        <taxon>Pterygota</taxon>
        <taxon>Neoptera</taxon>
        <taxon>Endopterygota</taxon>
        <taxon>Diptera</taxon>
        <taxon>Brachycera</taxon>
        <taxon>Muscomorpha</taxon>
        <taxon>Ephydroidea</taxon>
        <taxon>Drosophilidae</taxon>
        <taxon>Drosophila</taxon>
        <taxon>Hawaiian Drosophila</taxon>
    </lineage>
</organism>
<dbReference type="GO" id="GO:0046961">
    <property type="term" value="F:proton-transporting ATPase activity, rotational mechanism"/>
    <property type="evidence" value="ECO:0007669"/>
    <property type="project" value="InterPro"/>
</dbReference>
<dbReference type="InParanoid" id="B4JRT9"/>
<evidence type="ECO:0000256" key="4">
    <source>
        <dbReference type="ARBA" id="ARBA00023065"/>
    </source>
</evidence>
<dbReference type="InterPro" id="IPR016727">
    <property type="entry name" value="ATPase_V0-cplx_dsu"/>
</dbReference>
<keyword evidence="7" id="KW-1185">Reference proteome</keyword>
<keyword evidence="2 5" id="KW-0813">Transport</keyword>
<gene>
    <name evidence="6" type="primary">Dgri\GH21449</name>
    <name evidence="6" type="ORF">Dgri_GH21449</name>
</gene>
<dbReference type="GO" id="GO:0033179">
    <property type="term" value="C:proton-transporting V-type ATPase, V0 domain"/>
    <property type="evidence" value="ECO:0007669"/>
    <property type="project" value="InterPro"/>
</dbReference>
<dbReference type="Gene3D" id="1.20.1690.10">
    <property type="entry name" value="V-type ATP synthase subunit C domain"/>
    <property type="match status" value="2"/>
</dbReference>
<dbReference type="STRING" id="7222.B4JRT9"/>
<protein>
    <recommendedName>
        <fullName evidence="5">V-type proton ATPase subunit</fullName>
    </recommendedName>
</protein>
<keyword evidence="4 5" id="KW-0406">Ion transport</keyword>
<sequence>MSFGWAFNTENGYLEGLVRGFKNGMLKQAEYINLTQCLTLDDLVLNIQSTDYGVLINNETQIDVALIESRMRQKIVTQYNYIRVNSTEPLTTFLDYIRYEHMIDNVALLMAGLHNHRPMKKLLPMCHPLGLFEQLEAIEVASNIDELFNAVLIDTPLSKFITGKFDKTDINHTDVEIVRSVLFKAYLEDFYKFCNKLGGTTANVMCDLLSFRADRHCITITVNSLDTPMEGPQREDLFPTCGKLCPIARSALAKATDFEEVHSIVCKEMNYAKVFRNIERDTDNLMTLDDHFLMLEAKNNVKSYMQQFHFGCFYSYIKLKELECRNIIWIAECISQCQTDKVNAYIPIPLF</sequence>
<reference evidence="6 7" key="1">
    <citation type="journal article" date="2007" name="Nature">
        <title>Evolution of genes and genomes on the Drosophila phylogeny.</title>
        <authorList>
            <consortium name="Drosophila 12 Genomes Consortium"/>
            <person name="Clark A.G."/>
            <person name="Eisen M.B."/>
            <person name="Smith D.R."/>
            <person name="Bergman C.M."/>
            <person name="Oliver B."/>
            <person name="Markow T.A."/>
            <person name="Kaufman T.C."/>
            <person name="Kellis M."/>
            <person name="Gelbart W."/>
            <person name="Iyer V.N."/>
            <person name="Pollard D.A."/>
            <person name="Sackton T.B."/>
            <person name="Larracuente A.M."/>
            <person name="Singh N.D."/>
            <person name="Abad J.P."/>
            <person name="Abt D.N."/>
            <person name="Adryan B."/>
            <person name="Aguade M."/>
            <person name="Akashi H."/>
            <person name="Anderson W.W."/>
            <person name="Aquadro C.F."/>
            <person name="Ardell D.H."/>
            <person name="Arguello R."/>
            <person name="Artieri C.G."/>
            <person name="Barbash D.A."/>
            <person name="Barker D."/>
            <person name="Barsanti P."/>
            <person name="Batterham P."/>
            <person name="Batzoglou S."/>
            <person name="Begun D."/>
            <person name="Bhutkar A."/>
            <person name="Blanco E."/>
            <person name="Bosak S.A."/>
            <person name="Bradley R.K."/>
            <person name="Brand A.D."/>
            <person name="Brent M.R."/>
            <person name="Brooks A.N."/>
            <person name="Brown R.H."/>
            <person name="Butlin R.K."/>
            <person name="Caggese C."/>
            <person name="Calvi B.R."/>
            <person name="Bernardo de Carvalho A."/>
            <person name="Caspi A."/>
            <person name="Castrezana S."/>
            <person name="Celniker S.E."/>
            <person name="Chang J.L."/>
            <person name="Chapple C."/>
            <person name="Chatterji S."/>
            <person name="Chinwalla A."/>
            <person name="Civetta A."/>
            <person name="Clifton S.W."/>
            <person name="Comeron J.M."/>
            <person name="Costello J.C."/>
            <person name="Coyne J.A."/>
            <person name="Daub J."/>
            <person name="David R.G."/>
            <person name="Delcher A.L."/>
            <person name="Delehaunty K."/>
            <person name="Do C.B."/>
            <person name="Ebling H."/>
            <person name="Edwards K."/>
            <person name="Eickbush T."/>
            <person name="Evans J.D."/>
            <person name="Filipski A."/>
            <person name="Findeiss S."/>
            <person name="Freyhult E."/>
            <person name="Fulton L."/>
            <person name="Fulton R."/>
            <person name="Garcia A.C."/>
            <person name="Gardiner A."/>
            <person name="Garfield D.A."/>
            <person name="Garvin B.E."/>
            <person name="Gibson G."/>
            <person name="Gilbert D."/>
            <person name="Gnerre S."/>
            <person name="Godfrey J."/>
            <person name="Good R."/>
            <person name="Gotea V."/>
            <person name="Gravely B."/>
            <person name="Greenberg A.J."/>
            <person name="Griffiths-Jones S."/>
            <person name="Gross S."/>
            <person name="Guigo R."/>
            <person name="Gustafson E.A."/>
            <person name="Haerty W."/>
            <person name="Hahn M.W."/>
            <person name="Halligan D.L."/>
            <person name="Halpern A.L."/>
            <person name="Halter G.M."/>
            <person name="Han M.V."/>
            <person name="Heger A."/>
            <person name="Hillier L."/>
            <person name="Hinrichs A.S."/>
            <person name="Holmes I."/>
            <person name="Hoskins R.A."/>
            <person name="Hubisz M.J."/>
            <person name="Hultmark D."/>
            <person name="Huntley M.A."/>
            <person name="Jaffe D.B."/>
            <person name="Jagadeeshan S."/>
            <person name="Jeck W.R."/>
            <person name="Johnson J."/>
            <person name="Jones C.D."/>
            <person name="Jordan W.C."/>
            <person name="Karpen G.H."/>
            <person name="Kataoka E."/>
            <person name="Keightley P.D."/>
            <person name="Kheradpour P."/>
            <person name="Kirkness E.F."/>
            <person name="Koerich L.B."/>
            <person name="Kristiansen K."/>
            <person name="Kudrna D."/>
            <person name="Kulathinal R.J."/>
            <person name="Kumar S."/>
            <person name="Kwok R."/>
            <person name="Lander E."/>
            <person name="Langley C.H."/>
            <person name="Lapoint R."/>
            <person name="Lazzaro B.P."/>
            <person name="Lee S.J."/>
            <person name="Levesque L."/>
            <person name="Li R."/>
            <person name="Lin C.F."/>
            <person name="Lin M.F."/>
            <person name="Lindblad-Toh K."/>
            <person name="Llopart A."/>
            <person name="Long M."/>
            <person name="Low L."/>
            <person name="Lozovsky E."/>
            <person name="Lu J."/>
            <person name="Luo M."/>
            <person name="Machado C.A."/>
            <person name="Makalowski W."/>
            <person name="Marzo M."/>
            <person name="Matsuda M."/>
            <person name="Matzkin L."/>
            <person name="McAllister B."/>
            <person name="McBride C.S."/>
            <person name="McKernan B."/>
            <person name="McKernan K."/>
            <person name="Mendez-Lago M."/>
            <person name="Minx P."/>
            <person name="Mollenhauer M.U."/>
            <person name="Montooth K."/>
            <person name="Mount S.M."/>
            <person name="Mu X."/>
            <person name="Myers E."/>
            <person name="Negre B."/>
            <person name="Newfeld S."/>
            <person name="Nielsen R."/>
            <person name="Noor M.A."/>
            <person name="O'Grady P."/>
            <person name="Pachter L."/>
            <person name="Papaceit M."/>
            <person name="Parisi M.J."/>
            <person name="Parisi M."/>
            <person name="Parts L."/>
            <person name="Pedersen J.S."/>
            <person name="Pesole G."/>
            <person name="Phillippy A.M."/>
            <person name="Ponting C.P."/>
            <person name="Pop M."/>
            <person name="Porcelli D."/>
            <person name="Powell J.R."/>
            <person name="Prohaska S."/>
            <person name="Pruitt K."/>
            <person name="Puig M."/>
            <person name="Quesneville H."/>
            <person name="Ram K.R."/>
            <person name="Rand D."/>
            <person name="Rasmussen M.D."/>
            <person name="Reed L.K."/>
            <person name="Reenan R."/>
            <person name="Reily A."/>
            <person name="Remington K.A."/>
            <person name="Rieger T.T."/>
            <person name="Ritchie M.G."/>
            <person name="Robin C."/>
            <person name="Rogers Y.H."/>
            <person name="Rohde C."/>
            <person name="Rozas J."/>
            <person name="Rubenfield M.J."/>
            <person name="Ruiz A."/>
            <person name="Russo S."/>
            <person name="Salzberg S.L."/>
            <person name="Sanchez-Gracia A."/>
            <person name="Saranga D.J."/>
            <person name="Sato H."/>
            <person name="Schaeffer S.W."/>
            <person name="Schatz M.C."/>
            <person name="Schlenke T."/>
            <person name="Schwartz R."/>
            <person name="Segarra C."/>
            <person name="Singh R.S."/>
            <person name="Sirot L."/>
            <person name="Sirota M."/>
            <person name="Sisneros N.B."/>
            <person name="Smith C.D."/>
            <person name="Smith T.F."/>
            <person name="Spieth J."/>
            <person name="Stage D.E."/>
            <person name="Stark A."/>
            <person name="Stephan W."/>
            <person name="Strausberg R.L."/>
            <person name="Strempel S."/>
            <person name="Sturgill D."/>
            <person name="Sutton G."/>
            <person name="Sutton G.G."/>
            <person name="Tao W."/>
            <person name="Teichmann S."/>
            <person name="Tobari Y.N."/>
            <person name="Tomimura Y."/>
            <person name="Tsolas J.M."/>
            <person name="Valente V.L."/>
            <person name="Venter E."/>
            <person name="Venter J.C."/>
            <person name="Vicario S."/>
            <person name="Vieira F.G."/>
            <person name="Vilella A.J."/>
            <person name="Villasante A."/>
            <person name="Walenz B."/>
            <person name="Wang J."/>
            <person name="Wasserman M."/>
            <person name="Watts T."/>
            <person name="Wilson D."/>
            <person name="Wilson R.K."/>
            <person name="Wing R.A."/>
            <person name="Wolfner M.F."/>
            <person name="Wong A."/>
            <person name="Wong G.K."/>
            <person name="Wu C.I."/>
            <person name="Wu G."/>
            <person name="Yamamoto D."/>
            <person name="Yang H.P."/>
            <person name="Yang S.P."/>
            <person name="Yorke J.A."/>
            <person name="Yoshida K."/>
            <person name="Zdobnov E."/>
            <person name="Zhang P."/>
            <person name="Zhang Y."/>
            <person name="Zimin A.V."/>
            <person name="Baldwin J."/>
            <person name="Abdouelleil A."/>
            <person name="Abdulkadir J."/>
            <person name="Abebe A."/>
            <person name="Abera B."/>
            <person name="Abreu J."/>
            <person name="Acer S.C."/>
            <person name="Aftuck L."/>
            <person name="Alexander A."/>
            <person name="An P."/>
            <person name="Anderson E."/>
            <person name="Anderson S."/>
            <person name="Arachi H."/>
            <person name="Azer M."/>
            <person name="Bachantsang P."/>
            <person name="Barry A."/>
            <person name="Bayul T."/>
            <person name="Berlin A."/>
            <person name="Bessette D."/>
            <person name="Bloom T."/>
            <person name="Blye J."/>
            <person name="Boguslavskiy L."/>
            <person name="Bonnet C."/>
            <person name="Boukhgalter B."/>
            <person name="Bourzgui I."/>
            <person name="Brown A."/>
            <person name="Cahill P."/>
            <person name="Channer S."/>
            <person name="Cheshatsang Y."/>
            <person name="Chuda L."/>
            <person name="Citroen M."/>
            <person name="Collymore A."/>
            <person name="Cooke P."/>
            <person name="Costello M."/>
            <person name="D'Aco K."/>
            <person name="Daza R."/>
            <person name="De Haan G."/>
            <person name="DeGray S."/>
            <person name="DeMaso C."/>
            <person name="Dhargay N."/>
            <person name="Dooley K."/>
            <person name="Dooley E."/>
            <person name="Doricent M."/>
            <person name="Dorje P."/>
            <person name="Dorjee K."/>
            <person name="Dupes A."/>
            <person name="Elong R."/>
            <person name="Falk J."/>
            <person name="Farina A."/>
            <person name="Faro S."/>
            <person name="Ferguson D."/>
            <person name="Fisher S."/>
            <person name="Foley C.D."/>
            <person name="Franke A."/>
            <person name="Friedrich D."/>
            <person name="Gadbois L."/>
            <person name="Gearin G."/>
            <person name="Gearin C.R."/>
            <person name="Giannoukos G."/>
            <person name="Goode T."/>
            <person name="Graham J."/>
            <person name="Grandbois E."/>
            <person name="Grewal S."/>
            <person name="Gyaltsen K."/>
            <person name="Hafez N."/>
            <person name="Hagos B."/>
            <person name="Hall J."/>
            <person name="Henson C."/>
            <person name="Hollinger A."/>
            <person name="Honan T."/>
            <person name="Huard M.D."/>
            <person name="Hughes L."/>
            <person name="Hurhula B."/>
            <person name="Husby M.E."/>
            <person name="Kamat A."/>
            <person name="Kanga B."/>
            <person name="Kashin S."/>
            <person name="Khazanovich D."/>
            <person name="Kisner P."/>
            <person name="Lance K."/>
            <person name="Lara M."/>
            <person name="Lee W."/>
            <person name="Lennon N."/>
            <person name="Letendre F."/>
            <person name="LeVine R."/>
            <person name="Lipovsky A."/>
            <person name="Liu X."/>
            <person name="Liu J."/>
            <person name="Liu S."/>
            <person name="Lokyitsang T."/>
            <person name="Lokyitsang Y."/>
            <person name="Lubonja R."/>
            <person name="Lui A."/>
            <person name="MacDonald P."/>
            <person name="Magnisalis V."/>
            <person name="Maru K."/>
            <person name="Matthews C."/>
            <person name="McCusker W."/>
            <person name="McDonough S."/>
            <person name="Mehta T."/>
            <person name="Meldrim J."/>
            <person name="Meneus L."/>
            <person name="Mihai O."/>
            <person name="Mihalev A."/>
            <person name="Mihova T."/>
            <person name="Mittelman R."/>
            <person name="Mlenga V."/>
            <person name="Montmayeur A."/>
            <person name="Mulrain L."/>
            <person name="Navidi A."/>
            <person name="Naylor J."/>
            <person name="Negash T."/>
            <person name="Nguyen T."/>
            <person name="Nguyen N."/>
            <person name="Nicol R."/>
            <person name="Norbu C."/>
            <person name="Norbu N."/>
            <person name="Novod N."/>
            <person name="O'Neill B."/>
            <person name="Osman S."/>
            <person name="Markiewicz E."/>
            <person name="Oyono O.L."/>
            <person name="Patti C."/>
            <person name="Phunkhang P."/>
            <person name="Pierre F."/>
            <person name="Priest M."/>
            <person name="Raghuraman S."/>
            <person name="Rege F."/>
            <person name="Reyes R."/>
            <person name="Rise C."/>
            <person name="Rogov P."/>
            <person name="Ross K."/>
            <person name="Ryan E."/>
            <person name="Settipalli S."/>
            <person name="Shea T."/>
            <person name="Sherpa N."/>
            <person name="Shi L."/>
            <person name="Shih D."/>
            <person name="Sparrow T."/>
            <person name="Spaulding J."/>
            <person name="Stalker J."/>
            <person name="Stange-Thomann N."/>
            <person name="Stavropoulos S."/>
            <person name="Stone C."/>
            <person name="Strader C."/>
            <person name="Tesfaye S."/>
            <person name="Thomson T."/>
            <person name="Thoulutsang Y."/>
            <person name="Thoulutsang D."/>
            <person name="Topham K."/>
            <person name="Topping I."/>
            <person name="Tsamla T."/>
            <person name="Vassiliev H."/>
            <person name="Vo A."/>
            <person name="Wangchuk T."/>
            <person name="Wangdi T."/>
            <person name="Weiand M."/>
            <person name="Wilkinson J."/>
            <person name="Wilson A."/>
            <person name="Yadav S."/>
            <person name="Young G."/>
            <person name="Yu Q."/>
            <person name="Zembek L."/>
            <person name="Zhong D."/>
            <person name="Zimmer A."/>
            <person name="Zwirko Z."/>
            <person name="Jaffe D.B."/>
            <person name="Alvarez P."/>
            <person name="Brockman W."/>
            <person name="Butler J."/>
            <person name="Chin C."/>
            <person name="Gnerre S."/>
            <person name="Grabherr M."/>
            <person name="Kleber M."/>
            <person name="Mauceli E."/>
            <person name="MacCallum I."/>
        </authorList>
    </citation>
    <scope>NUCLEOTIDE SEQUENCE [LARGE SCALE GENOMIC DNA]</scope>
    <source>
        <strain evidence="7">Tucson 15287-2541.00</strain>
    </source>
</reference>
<dbReference type="InterPro" id="IPR036079">
    <property type="entry name" value="ATPase_csu/dsu_sf"/>
</dbReference>
<dbReference type="Pfam" id="PF01992">
    <property type="entry name" value="vATP-synt_AC39"/>
    <property type="match status" value="1"/>
</dbReference>
<dbReference type="SUPFAM" id="SSF103486">
    <property type="entry name" value="V-type ATP synthase subunit C"/>
    <property type="match status" value="1"/>
</dbReference>
<accession>B4JRT9</accession>
<dbReference type="KEGG" id="dgr:6567670"/>
<dbReference type="HOGENOM" id="CLU_051277_0_0_1"/>
<evidence type="ECO:0000256" key="3">
    <source>
        <dbReference type="ARBA" id="ARBA00022781"/>
    </source>
</evidence>
<dbReference type="PhylomeDB" id="B4JRT9"/>
<dbReference type="EMBL" id="CH916373">
    <property type="protein sequence ID" value="EDV94479.1"/>
    <property type="molecule type" value="Genomic_DNA"/>
</dbReference>
<dbReference type="PANTHER" id="PTHR11028">
    <property type="entry name" value="VACUOLAR ATP SYNTHASE SUBUNIT AC39"/>
    <property type="match status" value="1"/>
</dbReference>
<name>B4JRT9_DROGR</name>
<comment type="similarity">
    <text evidence="1 5">Belongs to the V-ATPase V0D/AC39 subunit family.</text>
</comment>
<comment type="function">
    <text evidence="5">Subunit of the V0 complex of vacuolar(H+)-ATPase (V-ATPase), a multisubunit enzyme composed of a peripheral complex (V1) that hydrolyzes ATP and a membrane integral complex (V0) that translocates protons. V-ATPase is responsible for acidifying and maintaining the pH of intracellular compartments and in some cell types, is targeted to the plasma membrane, where it is responsible for acidifying the extracellular environment.</text>
</comment>